<proteinExistence type="predicted"/>
<dbReference type="PATRIC" id="fig|1107311.3.peg.405"/>
<dbReference type="Proteomes" id="UP000030149">
    <property type="component" value="Unassembled WGS sequence"/>
</dbReference>
<feature type="domain" description="DUF5616" evidence="2">
    <location>
        <begin position="84"/>
        <end position="220"/>
    </location>
</feature>
<reference evidence="3 4" key="2">
    <citation type="journal article" date="2015" name="Stand. Genomic Sci.">
        <title>High quality draft genomic sequence of Flavobacterium enshiense DK69(T) and comparison among Flavobacterium genomes.</title>
        <authorList>
            <person name="Zeng Z."/>
            <person name="Chen C."/>
            <person name="Du H."/>
            <person name="Wang G."/>
            <person name="Li M."/>
        </authorList>
    </citation>
    <scope>NUCLEOTIDE SEQUENCE [LARGE SCALE GENOMIC DNA]</scope>
    <source>
        <strain evidence="3 4">DK69</strain>
    </source>
</reference>
<dbReference type="PANTHER" id="PTHR42252">
    <property type="entry name" value="DUF5616 DOMAIN-CONTAINING PROTEIN"/>
    <property type="match status" value="1"/>
</dbReference>
<evidence type="ECO:0000313" key="4">
    <source>
        <dbReference type="Proteomes" id="UP000030149"/>
    </source>
</evidence>
<organism evidence="3 4">
    <name type="scientific">Flavobacterium enshiense DK69</name>
    <dbReference type="NCBI Taxonomy" id="1107311"/>
    <lineage>
        <taxon>Bacteria</taxon>
        <taxon>Pseudomonadati</taxon>
        <taxon>Bacteroidota</taxon>
        <taxon>Flavobacteriia</taxon>
        <taxon>Flavobacteriales</taxon>
        <taxon>Flavobacteriaceae</taxon>
        <taxon>Flavobacterium</taxon>
    </lineage>
</organism>
<dbReference type="AlphaFoldDB" id="V6SKE0"/>
<dbReference type="EMBL" id="JRLZ01000003">
    <property type="protein sequence ID" value="KGO96688.1"/>
    <property type="molecule type" value="Genomic_DNA"/>
</dbReference>
<evidence type="ECO:0000313" key="3">
    <source>
        <dbReference type="EMBL" id="KGO96688.1"/>
    </source>
</evidence>
<dbReference type="eggNOG" id="COG2454">
    <property type="taxonomic scope" value="Bacteria"/>
</dbReference>
<gene>
    <name evidence="3" type="ORF">Q767_02980</name>
</gene>
<dbReference type="InterPro" id="IPR007368">
    <property type="entry name" value="DUF434"/>
</dbReference>
<dbReference type="OrthoDB" id="5372493at2"/>
<dbReference type="Pfam" id="PF04256">
    <property type="entry name" value="DUF434"/>
    <property type="match status" value="1"/>
</dbReference>
<feature type="domain" description="DUF434" evidence="1">
    <location>
        <begin position="25"/>
        <end position="79"/>
    </location>
</feature>
<dbReference type="PANTHER" id="PTHR42252:SF1">
    <property type="entry name" value="DUF434 DOMAIN-CONTAINING PROTEIN"/>
    <property type="match status" value="1"/>
</dbReference>
<protein>
    <recommendedName>
        <fullName evidence="5">DUF434 domain-containing protein</fullName>
    </recommendedName>
</protein>
<dbReference type="RefSeq" id="WP_023572471.1">
    <property type="nucleotide sequence ID" value="NZ_AVCS01000004.1"/>
</dbReference>
<name>V6SKE0_9FLAO</name>
<reference evidence="4" key="1">
    <citation type="submission" date="2013-09" db="EMBL/GenBank/DDBJ databases">
        <authorList>
            <person name="Zeng Z."/>
            <person name="Chen C."/>
        </authorList>
    </citation>
    <scope>NUCLEOTIDE SEQUENCE [LARGE SCALE GENOMIC DNA]</scope>
    <source>
        <strain evidence="4">DK69</strain>
    </source>
</reference>
<dbReference type="Pfam" id="PF18481">
    <property type="entry name" value="DUF5616"/>
    <property type="match status" value="1"/>
</dbReference>
<comment type="caution">
    <text evidence="3">The sequence shown here is derived from an EMBL/GenBank/DDBJ whole genome shotgun (WGS) entry which is preliminary data.</text>
</comment>
<dbReference type="InterPro" id="IPR041652">
    <property type="entry name" value="DUF5616"/>
</dbReference>
<evidence type="ECO:0000259" key="1">
    <source>
        <dbReference type="Pfam" id="PF04256"/>
    </source>
</evidence>
<sequence length="238" mass="27037">MGKQSNRGKEAKDDVLFGSQARLIFKEALWDLHYLLSRNYSEKNALQTVGTRYKLTQRQIRAIQSMAASEEQLTVVKSKAVSIENLKGKDLVLDGFNVLILLESLFSNAYLFKGLDGCYRDLSSVHGTYKKVSQTSQALDCVAGFYKKHEIGNIIWIFDKPVSNSGRIKKMIEELAVKENLNWCVILENNADQSIIDLQKITVSSDAFIIRNCSQWFNFIGHLIEDEKIPATVFEVDF</sequence>
<evidence type="ECO:0008006" key="5">
    <source>
        <dbReference type="Google" id="ProtNLM"/>
    </source>
</evidence>
<keyword evidence="4" id="KW-1185">Reference proteome</keyword>
<accession>V6SKE0</accession>
<evidence type="ECO:0000259" key="2">
    <source>
        <dbReference type="Pfam" id="PF18481"/>
    </source>
</evidence>
<dbReference type="STRING" id="1107311.Q767_02980"/>